<keyword evidence="2" id="KW-1185">Reference proteome</keyword>
<dbReference type="RefSeq" id="WP_166533691.1">
    <property type="nucleotide sequence ID" value="NZ_VNHW01000008.1"/>
</dbReference>
<accession>A0A5S5CTF3</accession>
<organism evidence="1 2">
    <name type="scientific">Blastococcus xanthinilyticus</name>
    <dbReference type="NCBI Taxonomy" id="1564164"/>
    <lineage>
        <taxon>Bacteria</taxon>
        <taxon>Bacillati</taxon>
        <taxon>Actinomycetota</taxon>
        <taxon>Actinomycetes</taxon>
        <taxon>Geodermatophilales</taxon>
        <taxon>Geodermatophilaceae</taxon>
        <taxon>Blastococcus</taxon>
    </lineage>
</organism>
<dbReference type="AlphaFoldDB" id="A0A5S5CTF3"/>
<gene>
    <name evidence="1" type="ORF">BD833_108170</name>
</gene>
<name>A0A5S5CTF3_9ACTN</name>
<evidence type="ECO:0000313" key="1">
    <source>
        <dbReference type="EMBL" id="TYP86885.1"/>
    </source>
</evidence>
<evidence type="ECO:0000313" key="2">
    <source>
        <dbReference type="Proteomes" id="UP000322499"/>
    </source>
</evidence>
<proteinExistence type="predicted"/>
<dbReference type="EMBL" id="VNHW01000008">
    <property type="protein sequence ID" value="TYP86885.1"/>
    <property type="molecule type" value="Genomic_DNA"/>
</dbReference>
<comment type="caution">
    <text evidence="1">The sequence shown here is derived from an EMBL/GenBank/DDBJ whole genome shotgun (WGS) entry which is preliminary data.</text>
</comment>
<sequence length="78" mass="8441">MSDDMTIKLDSEEYVIRPDGDGLRVGRRMGGDVTWLETVDGDLLPDPARDALARGDASDEALLRAVRGIVQAEVERGG</sequence>
<dbReference type="Proteomes" id="UP000322499">
    <property type="component" value="Unassembled WGS sequence"/>
</dbReference>
<reference evidence="1 2" key="1">
    <citation type="submission" date="2019-07" db="EMBL/GenBank/DDBJ databases">
        <title>Genomic Encyclopedia of Archaeal and Bacterial Type Strains, Phase II (KMG-II): from individual species to whole genera.</title>
        <authorList>
            <person name="Goeker M."/>
        </authorList>
    </citation>
    <scope>NUCLEOTIDE SEQUENCE [LARGE SCALE GENOMIC DNA]</scope>
    <source>
        <strain evidence="1 2">DSM 46842</strain>
    </source>
</reference>
<protein>
    <submittedName>
        <fullName evidence="1">Uncharacterized protein</fullName>
    </submittedName>
</protein>